<dbReference type="GO" id="GO:0003677">
    <property type="term" value="F:DNA binding"/>
    <property type="evidence" value="ECO:0007669"/>
    <property type="project" value="InterPro"/>
</dbReference>
<dbReference type="Gene3D" id="2.30.30.110">
    <property type="match status" value="1"/>
</dbReference>
<gene>
    <name evidence="1" type="ORF">BN1209_1244</name>
</gene>
<dbReference type="KEGG" id="mbac:BN1209_1244"/>
<dbReference type="RefSeq" id="WP_045751410.1">
    <property type="nucleotide sequence ID" value="NZ_LN794158.1"/>
</dbReference>
<dbReference type="Pfam" id="PF02452">
    <property type="entry name" value="PemK_toxin"/>
    <property type="match status" value="1"/>
</dbReference>
<dbReference type="InterPro" id="IPR003477">
    <property type="entry name" value="PemK-like"/>
</dbReference>
<dbReference type="OrthoDB" id="8851195at2"/>
<dbReference type="EMBL" id="LN794158">
    <property type="protein sequence ID" value="CEN56283.1"/>
    <property type="molecule type" value="Genomic_DNA"/>
</dbReference>
<organism evidence="1 2">
    <name type="scientific">Candidatus Methylopumilus turicensis</name>
    <dbReference type="NCBI Taxonomy" id="1581680"/>
    <lineage>
        <taxon>Bacteria</taxon>
        <taxon>Pseudomonadati</taxon>
        <taxon>Pseudomonadota</taxon>
        <taxon>Betaproteobacteria</taxon>
        <taxon>Nitrosomonadales</taxon>
        <taxon>Methylophilaceae</taxon>
        <taxon>Candidatus Methylopumilus</taxon>
    </lineage>
</organism>
<reference evidence="2" key="1">
    <citation type="submission" date="2014-12" db="EMBL/GenBank/DDBJ databases">
        <authorList>
            <person name="Salcher M.M."/>
        </authorList>
    </citation>
    <scope>NUCLEOTIDE SEQUENCE [LARGE SCALE GENOMIC DNA]</scope>
    <source>
        <strain evidence="2">MMS-10A-171</strain>
    </source>
</reference>
<dbReference type="HOGENOM" id="CLU_1883573_0_0_4"/>
<accession>A0A0B7J0V5</accession>
<evidence type="ECO:0000313" key="2">
    <source>
        <dbReference type="Proteomes" id="UP000056322"/>
    </source>
</evidence>
<evidence type="ECO:0000313" key="1">
    <source>
        <dbReference type="EMBL" id="CEN56283.1"/>
    </source>
</evidence>
<dbReference type="InterPro" id="IPR011067">
    <property type="entry name" value="Plasmid_toxin/cell-grow_inhib"/>
</dbReference>
<dbReference type="AlphaFoldDB" id="A0A0B7J0V5"/>
<keyword evidence="2" id="KW-1185">Reference proteome</keyword>
<dbReference type="SUPFAM" id="SSF50118">
    <property type="entry name" value="Cell growth inhibitor/plasmid maintenance toxic component"/>
    <property type="match status" value="1"/>
</dbReference>
<dbReference type="STRING" id="1581680.BN1209_1244"/>
<proteinExistence type="predicted"/>
<sequence length="138" mass="15262">MRYCSVPTNDDIVWCLFPDLLGARGPKPRPALVIEVGVDGNNKTVVTVVYGATKKLNRLYPSEFKIQKTDGASFNISSLAAATKLDCNHQVNLAYCTTWFVTAPRQLYVNQPKLGVLAPNLVARAKQAFDCSRKLRMS</sequence>
<protein>
    <submittedName>
        <fullName evidence="1">Uncharacterized protein</fullName>
    </submittedName>
</protein>
<name>A0A0B7J0V5_9PROT</name>
<dbReference type="Proteomes" id="UP000056322">
    <property type="component" value="Chromosome 1"/>
</dbReference>